<dbReference type="InterPro" id="IPR025518">
    <property type="entry name" value="DUF4406"/>
</dbReference>
<evidence type="ECO:0000313" key="1">
    <source>
        <dbReference type="EMBL" id="KKK72905.1"/>
    </source>
</evidence>
<sequence>MKWYLAGPMTGIPQFNIPLFDEAAKRLRAGGFI</sequence>
<evidence type="ECO:0008006" key="2">
    <source>
        <dbReference type="Google" id="ProtNLM"/>
    </source>
</evidence>
<feature type="non-terminal residue" evidence="1">
    <location>
        <position position="33"/>
    </location>
</feature>
<name>A0A0F8YGT7_9ZZZZ</name>
<protein>
    <recommendedName>
        <fullName evidence="2">DUF4406 domain-containing protein</fullName>
    </recommendedName>
</protein>
<proteinExistence type="predicted"/>
<dbReference type="AlphaFoldDB" id="A0A0F8YGT7"/>
<dbReference type="Pfam" id="PF14359">
    <property type="entry name" value="DUF4406"/>
    <property type="match status" value="1"/>
</dbReference>
<dbReference type="EMBL" id="LAZR01057021">
    <property type="protein sequence ID" value="KKK72905.1"/>
    <property type="molecule type" value="Genomic_DNA"/>
</dbReference>
<comment type="caution">
    <text evidence="1">The sequence shown here is derived from an EMBL/GenBank/DDBJ whole genome shotgun (WGS) entry which is preliminary data.</text>
</comment>
<gene>
    <name evidence="1" type="ORF">LCGC14_2899220</name>
</gene>
<accession>A0A0F8YGT7</accession>
<reference evidence="1" key="1">
    <citation type="journal article" date="2015" name="Nature">
        <title>Complex archaea that bridge the gap between prokaryotes and eukaryotes.</title>
        <authorList>
            <person name="Spang A."/>
            <person name="Saw J.H."/>
            <person name="Jorgensen S.L."/>
            <person name="Zaremba-Niedzwiedzka K."/>
            <person name="Martijn J."/>
            <person name="Lind A.E."/>
            <person name="van Eijk R."/>
            <person name="Schleper C."/>
            <person name="Guy L."/>
            <person name="Ettema T.J."/>
        </authorList>
    </citation>
    <scope>NUCLEOTIDE SEQUENCE</scope>
</reference>
<organism evidence="1">
    <name type="scientific">marine sediment metagenome</name>
    <dbReference type="NCBI Taxonomy" id="412755"/>
    <lineage>
        <taxon>unclassified sequences</taxon>
        <taxon>metagenomes</taxon>
        <taxon>ecological metagenomes</taxon>
    </lineage>
</organism>
<dbReference type="SUPFAM" id="SSF52309">
    <property type="entry name" value="N-(deoxy)ribosyltransferase-like"/>
    <property type="match status" value="1"/>
</dbReference>